<accession>A0AA44KWC8</accession>
<sequence length="63" mass="7260">MINWFIVRKTKFLFGVFGCTAINKSFNACNAVWSICLVVGFGVVKKERIAWFNWFIICNNSCC</sequence>
<dbReference type="AlphaFoldDB" id="A0AA44KWC8"/>
<gene>
    <name evidence="1" type="ORF">BAQ49_29655</name>
</gene>
<dbReference type="EMBL" id="MACH01000080">
    <property type="protein sequence ID" value="OJE46412.1"/>
    <property type="molecule type" value="Genomic_DNA"/>
</dbReference>
<dbReference type="Proteomes" id="UP000183185">
    <property type="component" value="Unassembled WGS sequence"/>
</dbReference>
<comment type="caution">
    <text evidence="1">The sequence shown here is derived from an EMBL/GenBank/DDBJ whole genome shotgun (WGS) entry which is preliminary data.</text>
</comment>
<organism evidence="1 2">
    <name type="scientific">Bacillus proteolyticus</name>
    <dbReference type="NCBI Taxonomy" id="2026192"/>
    <lineage>
        <taxon>Bacteria</taxon>
        <taxon>Bacillati</taxon>
        <taxon>Bacillota</taxon>
        <taxon>Bacilli</taxon>
        <taxon>Bacillales</taxon>
        <taxon>Bacillaceae</taxon>
        <taxon>Bacillus</taxon>
        <taxon>Bacillus cereus group</taxon>
    </lineage>
</organism>
<evidence type="ECO:0000313" key="2">
    <source>
        <dbReference type="Proteomes" id="UP000183185"/>
    </source>
</evidence>
<reference evidence="1 2" key="1">
    <citation type="submission" date="2016-06" db="EMBL/GenBank/DDBJ databases">
        <title>First insights into the genetic diversity and population structure of in the Bacillus cereus group bacteria from diverse marine environments.</title>
        <authorList>
            <person name="Liu Y."/>
            <person name="Lai Q."/>
            <person name="Shao Z."/>
        </authorList>
    </citation>
    <scope>NUCLEOTIDE SEQUENCE [LARGE SCALE GENOMIC DNA]</scope>
    <source>
        <strain evidence="1 2">TD42</strain>
    </source>
</reference>
<proteinExistence type="predicted"/>
<evidence type="ECO:0000313" key="1">
    <source>
        <dbReference type="EMBL" id="OJE46412.1"/>
    </source>
</evidence>
<protein>
    <submittedName>
        <fullName evidence="1">Uncharacterized protein</fullName>
    </submittedName>
</protein>
<name>A0AA44KWC8_9BACI</name>